<organism evidence="1 2">
    <name type="scientific">Solanum tuberosum</name>
    <name type="common">Potato</name>
    <dbReference type="NCBI Taxonomy" id="4113"/>
    <lineage>
        <taxon>Eukaryota</taxon>
        <taxon>Viridiplantae</taxon>
        <taxon>Streptophyta</taxon>
        <taxon>Embryophyta</taxon>
        <taxon>Tracheophyta</taxon>
        <taxon>Spermatophyta</taxon>
        <taxon>Magnoliopsida</taxon>
        <taxon>eudicotyledons</taxon>
        <taxon>Gunneridae</taxon>
        <taxon>Pentapetalae</taxon>
        <taxon>asterids</taxon>
        <taxon>lamiids</taxon>
        <taxon>Solanales</taxon>
        <taxon>Solanaceae</taxon>
        <taxon>Solanoideae</taxon>
        <taxon>Solaneae</taxon>
        <taxon>Solanum</taxon>
    </lineage>
</organism>
<accession>M1BNZ8</accession>
<dbReference type="EnsemblPlants" id="PGSC0003DMT400049582">
    <property type="protein sequence ID" value="PGSC0003DMT400049582"/>
    <property type="gene ID" value="PGSC0003DMG402019261"/>
</dbReference>
<evidence type="ECO:0000313" key="1">
    <source>
        <dbReference type="EnsemblPlants" id="PGSC0003DMT400049582"/>
    </source>
</evidence>
<dbReference type="Gramene" id="PGSC0003DMT400049582">
    <property type="protein sequence ID" value="PGSC0003DMT400049582"/>
    <property type="gene ID" value="PGSC0003DMG402019261"/>
</dbReference>
<proteinExistence type="predicted"/>
<keyword evidence="2" id="KW-1185">Reference proteome</keyword>
<name>M1BNZ8_SOLTU</name>
<dbReference type="InParanoid" id="M1BNZ8"/>
<reference evidence="1" key="2">
    <citation type="submission" date="2015-06" db="UniProtKB">
        <authorList>
            <consortium name="EnsemblPlants"/>
        </authorList>
    </citation>
    <scope>IDENTIFICATION</scope>
    <source>
        <strain evidence="1">DM1-3 516 R44</strain>
    </source>
</reference>
<evidence type="ECO:0000313" key="2">
    <source>
        <dbReference type="Proteomes" id="UP000011115"/>
    </source>
</evidence>
<dbReference type="PaxDb" id="4113-PGSC0003DMT400049582"/>
<protein>
    <submittedName>
        <fullName evidence="1">Uncharacterized protein</fullName>
    </submittedName>
</protein>
<reference evidence="2" key="1">
    <citation type="journal article" date="2011" name="Nature">
        <title>Genome sequence and analysis of the tuber crop potato.</title>
        <authorList>
            <consortium name="The Potato Genome Sequencing Consortium"/>
        </authorList>
    </citation>
    <scope>NUCLEOTIDE SEQUENCE [LARGE SCALE GENOMIC DNA]</scope>
    <source>
        <strain evidence="2">cv. DM1-3 516 R44</strain>
    </source>
</reference>
<dbReference type="Proteomes" id="UP000011115">
    <property type="component" value="Unassembled WGS sequence"/>
</dbReference>
<dbReference type="HOGENOM" id="CLU_2692636_0_0_1"/>
<dbReference type="AlphaFoldDB" id="M1BNZ8"/>
<sequence length="74" mass="8065">MGLSPSSNVTGGSRNLYLESTVASLEDMIKESQTKCSALSVELANSTSSLDDVKELSQKLENMQKLLMQLRTQV</sequence>